<dbReference type="Proteomes" id="UP000192393">
    <property type="component" value="Unassembled WGS sequence"/>
</dbReference>
<keyword evidence="2" id="KW-1185">Reference proteome</keyword>
<organism evidence="1 2">
    <name type="scientific">Moheibacter sediminis</name>
    <dbReference type="NCBI Taxonomy" id="1434700"/>
    <lineage>
        <taxon>Bacteria</taxon>
        <taxon>Pseudomonadati</taxon>
        <taxon>Bacteroidota</taxon>
        <taxon>Flavobacteriia</taxon>
        <taxon>Flavobacteriales</taxon>
        <taxon>Weeksellaceae</taxon>
        <taxon>Moheibacter</taxon>
    </lineage>
</organism>
<dbReference type="EMBL" id="FWXS01000001">
    <property type="protein sequence ID" value="SMC37154.1"/>
    <property type="molecule type" value="Genomic_DNA"/>
</dbReference>
<dbReference type="RefSeq" id="WP_084015871.1">
    <property type="nucleotide sequence ID" value="NZ_FWXS01000001.1"/>
</dbReference>
<dbReference type="STRING" id="1434700.SAMN06296427_101540"/>
<dbReference type="Pfam" id="PF14391">
    <property type="entry name" value="DUF4421"/>
    <property type="match status" value="1"/>
</dbReference>
<dbReference type="InterPro" id="IPR025535">
    <property type="entry name" value="DUF4421"/>
</dbReference>
<dbReference type="AlphaFoldDB" id="A0A1W1YLX9"/>
<evidence type="ECO:0008006" key="3">
    <source>
        <dbReference type="Google" id="ProtNLM"/>
    </source>
</evidence>
<name>A0A1W1YLX9_9FLAO</name>
<sequence length="335" mass="39206">MNYFSKSIFALILQINLISIVYAQNSDSIKFISYKEKIMLKVNLDTQTEEFVLSNQNDIYKLALNNKIKLGLSIDYEFISAIISFTPNFLPGNNDDQSKGKSSFTDLKFRFFPGRFIQTFHYKRLKGFYLKNTREFIANWQEENNTYLKFPDLKSTTFGGSTSFVFRPEFSLKSLLYQREWQKYSAGSLVPSVNYDLTFLTDDFGTFTGTERELDLSLDLAYYYNWVIAEKFTVAPYAYTGAGVRFTKYRQQGEINSVEKNKYFTYEFGTGIYLGFNSDKFLFGGRLNYASFNYKPDENRFTDNSLYGLIFVGYRFNPPKKVENIYEKVEEKNPF</sequence>
<reference evidence="1 2" key="1">
    <citation type="submission" date="2017-04" db="EMBL/GenBank/DDBJ databases">
        <authorList>
            <person name="Afonso C.L."/>
            <person name="Miller P.J."/>
            <person name="Scott M.A."/>
            <person name="Spackman E."/>
            <person name="Goraichik I."/>
            <person name="Dimitrov K.M."/>
            <person name="Suarez D.L."/>
            <person name="Swayne D.E."/>
        </authorList>
    </citation>
    <scope>NUCLEOTIDE SEQUENCE [LARGE SCALE GENOMIC DNA]</scope>
    <source>
        <strain evidence="1 2">CGMCC 1.12708</strain>
    </source>
</reference>
<evidence type="ECO:0000313" key="2">
    <source>
        <dbReference type="Proteomes" id="UP000192393"/>
    </source>
</evidence>
<accession>A0A1W1YLX9</accession>
<proteinExistence type="predicted"/>
<gene>
    <name evidence="1" type="ORF">SAMN06296427_101540</name>
</gene>
<dbReference type="OrthoDB" id="669053at2"/>
<evidence type="ECO:0000313" key="1">
    <source>
        <dbReference type="EMBL" id="SMC37154.1"/>
    </source>
</evidence>
<protein>
    <recommendedName>
        <fullName evidence="3">DUF4421 domain-containing protein</fullName>
    </recommendedName>
</protein>